<name>A0ABR4FF15_9PEZI</name>
<feature type="compositionally biased region" description="Polar residues" evidence="1">
    <location>
        <begin position="169"/>
        <end position="191"/>
    </location>
</feature>
<feature type="region of interest" description="Disordered" evidence="1">
    <location>
        <begin position="146"/>
        <end position="214"/>
    </location>
</feature>
<sequence length="377" mass="41961">MSASDVPPETVVVAADPTEPFEPRPLIAEVLHTRHCIPGSIFLVEGVEAHIAVSKRYRTVRLLLGDGELCVQALVRCEMHRFVDTGRIFVGCYVRLSRFDVQSIELNPGGDDDSGNTVEMVYLVVKDMATVGWNTAYMQMAGTTGQEQSHATLGPDNASMTRHKASMRSGLQSHDINTTRQHLEATHSSTAKQDEEPNSDEEDAFESHKVPEQTVKDRRHEAELLKQQPSDNLLWAPSTLSKPLKLTPLKSIPYLPYKQNWAVNVLAVIVWLSDVEPALLPGYVGRQRTARLADPSTDKQVLLTVFLDPDEFTPEVGSVALLLGVKNHRFDGGSLKKYGNEKPKPGTNWWFENPTDVEWCDVEGLKSWWSGIHVDAS</sequence>
<comment type="caution">
    <text evidence="2">The sequence shown here is derived from an EMBL/GenBank/DDBJ whole genome shotgun (WGS) entry which is preliminary data.</text>
</comment>
<dbReference type="EMBL" id="JBAWTH010000001">
    <property type="protein sequence ID" value="KAL2293286.1"/>
    <property type="molecule type" value="Genomic_DNA"/>
</dbReference>
<reference evidence="2 3" key="1">
    <citation type="submission" date="2024-03" db="EMBL/GenBank/DDBJ databases">
        <title>A high-quality draft genome sequence of Diaporthe vaccinii, a causative agent of upright dieback and viscid rot disease in cranberry plants.</title>
        <authorList>
            <person name="Sarrasin M."/>
            <person name="Lang B.F."/>
            <person name="Burger G."/>
        </authorList>
    </citation>
    <scope>NUCLEOTIDE SEQUENCE [LARGE SCALE GENOMIC DNA]</scope>
    <source>
        <strain evidence="2 3">IS7</strain>
    </source>
</reference>
<dbReference type="Proteomes" id="UP001600888">
    <property type="component" value="Unassembled WGS sequence"/>
</dbReference>
<evidence type="ECO:0008006" key="4">
    <source>
        <dbReference type="Google" id="ProtNLM"/>
    </source>
</evidence>
<accession>A0ABR4FF15</accession>
<proteinExistence type="predicted"/>
<gene>
    <name evidence="2" type="ORF">FJTKL_05227</name>
</gene>
<feature type="compositionally biased region" description="Basic and acidic residues" evidence="1">
    <location>
        <begin position="205"/>
        <end position="214"/>
    </location>
</feature>
<organism evidence="2 3">
    <name type="scientific">Diaporthe vaccinii</name>
    <dbReference type="NCBI Taxonomy" id="105482"/>
    <lineage>
        <taxon>Eukaryota</taxon>
        <taxon>Fungi</taxon>
        <taxon>Dikarya</taxon>
        <taxon>Ascomycota</taxon>
        <taxon>Pezizomycotina</taxon>
        <taxon>Sordariomycetes</taxon>
        <taxon>Sordariomycetidae</taxon>
        <taxon>Diaporthales</taxon>
        <taxon>Diaporthaceae</taxon>
        <taxon>Diaporthe</taxon>
        <taxon>Diaporthe eres species complex</taxon>
    </lineage>
</organism>
<protein>
    <recommendedName>
        <fullName evidence="4">Cyclin-like F-box</fullName>
    </recommendedName>
</protein>
<keyword evidence="3" id="KW-1185">Reference proteome</keyword>
<evidence type="ECO:0000313" key="2">
    <source>
        <dbReference type="EMBL" id="KAL2293286.1"/>
    </source>
</evidence>
<evidence type="ECO:0000256" key="1">
    <source>
        <dbReference type="SAM" id="MobiDB-lite"/>
    </source>
</evidence>
<evidence type="ECO:0000313" key="3">
    <source>
        <dbReference type="Proteomes" id="UP001600888"/>
    </source>
</evidence>